<dbReference type="RefSeq" id="XP_005821423.1">
    <property type="nucleotide sequence ID" value="XM_005821366.1"/>
</dbReference>
<dbReference type="HOGENOM" id="CLU_000134_45_4_1"/>
<dbReference type="Gene3D" id="1.25.40.20">
    <property type="entry name" value="Ankyrin repeat-containing domain"/>
    <property type="match status" value="1"/>
</dbReference>
<keyword evidence="6" id="KW-1185">Reference proteome</keyword>
<evidence type="ECO:0000256" key="1">
    <source>
        <dbReference type="ARBA" id="ARBA00022737"/>
    </source>
</evidence>
<dbReference type="SMART" id="SM00248">
    <property type="entry name" value="ANK"/>
    <property type="match status" value="1"/>
</dbReference>
<organism evidence="4">
    <name type="scientific">Guillardia theta (strain CCMP2712)</name>
    <name type="common">Cryptophyte</name>
    <dbReference type="NCBI Taxonomy" id="905079"/>
    <lineage>
        <taxon>Eukaryota</taxon>
        <taxon>Cryptophyceae</taxon>
        <taxon>Pyrenomonadales</taxon>
        <taxon>Geminigeraceae</taxon>
        <taxon>Guillardia</taxon>
    </lineage>
</organism>
<proteinExistence type="predicted"/>
<feature type="repeat" description="ANK" evidence="3">
    <location>
        <begin position="26"/>
        <end position="58"/>
    </location>
</feature>
<evidence type="ECO:0000313" key="6">
    <source>
        <dbReference type="Proteomes" id="UP000011087"/>
    </source>
</evidence>
<accession>L1IDY6</accession>
<reference evidence="5" key="3">
    <citation type="submission" date="2015-06" db="UniProtKB">
        <authorList>
            <consortium name="EnsemblProtists"/>
        </authorList>
    </citation>
    <scope>IDENTIFICATION</scope>
</reference>
<dbReference type="PANTHER" id="PTHR24171">
    <property type="entry name" value="ANKYRIN REPEAT DOMAIN-CONTAINING PROTEIN 39-RELATED"/>
    <property type="match status" value="1"/>
</dbReference>
<dbReference type="EMBL" id="JH993109">
    <property type="protein sequence ID" value="EKX34443.1"/>
    <property type="molecule type" value="Genomic_DNA"/>
</dbReference>
<dbReference type="Proteomes" id="UP000011087">
    <property type="component" value="Unassembled WGS sequence"/>
</dbReference>
<keyword evidence="2 3" id="KW-0040">ANK repeat</keyword>
<reference evidence="4 6" key="1">
    <citation type="journal article" date="2012" name="Nature">
        <title>Algal genomes reveal evolutionary mosaicism and the fate of nucleomorphs.</title>
        <authorList>
            <consortium name="DOE Joint Genome Institute"/>
            <person name="Curtis B.A."/>
            <person name="Tanifuji G."/>
            <person name="Burki F."/>
            <person name="Gruber A."/>
            <person name="Irimia M."/>
            <person name="Maruyama S."/>
            <person name="Arias M.C."/>
            <person name="Ball S.G."/>
            <person name="Gile G.H."/>
            <person name="Hirakawa Y."/>
            <person name="Hopkins J.F."/>
            <person name="Kuo A."/>
            <person name="Rensing S.A."/>
            <person name="Schmutz J."/>
            <person name="Symeonidi A."/>
            <person name="Elias M."/>
            <person name="Eveleigh R.J."/>
            <person name="Herman E.K."/>
            <person name="Klute M.J."/>
            <person name="Nakayama T."/>
            <person name="Obornik M."/>
            <person name="Reyes-Prieto A."/>
            <person name="Armbrust E.V."/>
            <person name="Aves S.J."/>
            <person name="Beiko R.G."/>
            <person name="Coutinho P."/>
            <person name="Dacks J.B."/>
            <person name="Durnford D.G."/>
            <person name="Fast N.M."/>
            <person name="Green B.R."/>
            <person name="Grisdale C.J."/>
            <person name="Hempel F."/>
            <person name="Henrissat B."/>
            <person name="Hoppner M.P."/>
            <person name="Ishida K."/>
            <person name="Kim E."/>
            <person name="Koreny L."/>
            <person name="Kroth P.G."/>
            <person name="Liu Y."/>
            <person name="Malik S.B."/>
            <person name="Maier U.G."/>
            <person name="McRose D."/>
            <person name="Mock T."/>
            <person name="Neilson J.A."/>
            <person name="Onodera N.T."/>
            <person name="Poole A.M."/>
            <person name="Pritham E.J."/>
            <person name="Richards T.A."/>
            <person name="Rocap G."/>
            <person name="Roy S.W."/>
            <person name="Sarai C."/>
            <person name="Schaack S."/>
            <person name="Shirato S."/>
            <person name="Slamovits C.H."/>
            <person name="Spencer D.F."/>
            <person name="Suzuki S."/>
            <person name="Worden A.Z."/>
            <person name="Zauner S."/>
            <person name="Barry K."/>
            <person name="Bell C."/>
            <person name="Bharti A.K."/>
            <person name="Crow J.A."/>
            <person name="Grimwood J."/>
            <person name="Kramer R."/>
            <person name="Lindquist E."/>
            <person name="Lucas S."/>
            <person name="Salamov A."/>
            <person name="McFadden G.I."/>
            <person name="Lane C.E."/>
            <person name="Keeling P.J."/>
            <person name="Gray M.W."/>
            <person name="Grigoriev I.V."/>
            <person name="Archibald J.M."/>
        </authorList>
    </citation>
    <scope>NUCLEOTIDE SEQUENCE</scope>
    <source>
        <strain evidence="4 6">CCMP2712</strain>
    </source>
</reference>
<protein>
    <submittedName>
        <fullName evidence="4 5">Uncharacterized protein</fullName>
    </submittedName>
</protein>
<evidence type="ECO:0000256" key="3">
    <source>
        <dbReference type="PROSITE-ProRule" id="PRU00023"/>
    </source>
</evidence>
<feature type="non-terminal residue" evidence="4">
    <location>
        <position position="80"/>
    </location>
</feature>
<name>L1IDY6_GUITC</name>
<evidence type="ECO:0000313" key="5">
    <source>
        <dbReference type="EnsemblProtists" id="EKX34443"/>
    </source>
</evidence>
<dbReference type="STRING" id="905079.L1IDY6"/>
<reference evidence="6" key="2">
    <citation type="submission" date="2012-11" db="EMBL/GenBank/DDBJ databases">
        <authorList>
            <person name="Kuo A."/>
            <person name="Curtis B.A."/>
            <person name="Tanifuji G."/>
            <person name="Burki F."/>
            <person name="Gruber A."/>
            <person name="Irimia M."/>
            <person name="Maruyama S."/>
            <person name="Arias M.C."/>
            <person name="Ball S.G."/>
            <person name="Gile G.H."/>
            <person name="Hirakawa Y."/>
            <person name="Hopkins J.F."/>
            <person name="Rensing S.A."/>
            <person name="Schmutz J."/>
            <person name="Symeonidi A."/>
            <person name="Elias M."/>
            <person name="Eveleigh R.J."/>
            <person name="Herman E.K."/>
            <person name="Klute M.J."/>
            <person name="Nakayama T."/>
            <person name="Obornik M."/>
            <person name="Reyes-Prieto A."/>
            <person name="Armbrust E.V."/>
            <person name="Aves S.J."/>
            <person name="Beiko R.G."/>
            <person name="Coutinho P."/>
            <person name="Dacks J.B."/>
            <person name="Durnford D.G."/>
            <person name="Fast N.M."/>
            <person name="Green B.R."/>
            <person name="Grisdale C."/>
            <person name="Hempe F."/>
            <person name="Henrissat B."/>
            <person name="Hoppner M.P."/>
            <person name="Ishida K.-I."/>
            <person name="Kim E."/>
            <person name="Koreny L."/>
            <person name="Kroth P.G."/>
            <person name="Liu Y."/>
            <person name="Malik S.-B."/>
            <person name="Maier U.G."/>
            <person name="McRose D."/>
            <person name="Mock T."/>
            <person name="Neilson J.A."/>
            <person name="Onodera N.T."/>
            <person name="Poole A.M."/>
            <person name="Pritham E.J."/>
            <person name="Richards T.A."/>
            <person name="Rocap G."/>
            <person name="Roy S.W."/>
            <person name="Sarai C."/>
            <person name="Schaack S."/>
            <person name="Shirato S."/>
            <person name="Slamovits C.H."/>
            <person name="Spencer D.F."/>
            <person name="Suzuki S."/>
            <person name="Worden A.Z."/>
            <person name="Zauner S."/>
            <person name="Barry K."/>
            <person name="Bell C."/>
            <person name="Bharti A.K."/>
            <person name="Crow J.A."/>
            <person name="Grimwood J."/>
            <person name="Kramer R."/>
            <person name="Lindquist E."/>
            <person name="Lucas S."/>
            <person name="Salamov A."/>
            <person name="McFadden G.I."/>
            <person name="Lane C.E."/>
            <person name="Keeling P.J."/>
            <person name="Gray M.W."/>
            <person name="Grigoriev I.V."/>
            <person name="Archibald J.M."/>
        </authorList>
    </citation>
    <scope>NUCLEOTIDE SEQUENCE</scope>
    <source>
        <strain evidence="6">CCMP2712</strain>
    </source>
</reference>
<dbReference type="InterPro" id="IPR036770">
    <property type="entry name" value="Ankyrin_rpt-contain_sf"/>
</dbReference>
<gene>
    <name evidence="4" type="ORF">GUITHDRAFT_61343</name>
</gene>
<dbReference type="PANTHER" id="PTHR24171:SF10">
    <property type="entry name" value="ANKYRIN REPEAT DOMAIN-CONTAINING PROTEIN 29-LIKE"/>
    <property type="match status" value="1"/>
</dbReference>
<dbReference type="OrthoDB" id="5353686at2759"/>
<dbReference type="GeneID" id="17291175"/>
<dbReference type="Pfam" id="PF12796">
    <property type="entry name" value="Ank_2"/>
    <property type="match status" value="1"/>
</dbReference>
<evidence type="ECO:0000313" key="4">
    <source>
        <dbReference type="EMBL" id="EKX34443.1"/>
    </source>
</evidence>
<dbReference type="KEGG" id="gtt:GUITHDRAFT_61343"/>
<evidence type="ECO:0000256" key="2">
    <source>
        <dbReference type="ARBA" id="ARBA00023043"/>
    </source>
</evidence>
<dbReference type="PaxDb" id="55529-EKX34443"/>
<dbReference type="PROSITE" id="PS50088">
    <property type="entry name" value="ANK_REPEAT"/>
    <property type="match status" value="1"/>
</dbReference>
<feature type="non-terminal residue" evidence="4">
    <location>
        <position position="1"/>
    </location>
</feature>
<dbReference type="EnsemblProtists" id="EKX34443">
    <property type="protein sequence ID" value="EKX34443"/>
    <property type="gene ID" value="GUITHDRAFT_61343"/>
</dbReference>
<dbReference type="PROSITE" id="PS50297">
    <property type="entry name" value="ANK_REP_REGION"/>
    <property type="match status" value="1"/>
</dbReference>
<dbReference type="SUPFAM" id="SSF48403">
    <property type="entry name" value="Ankyrin repeat"/>
    <property type="match status" value="1"/>
</dbReference>
<dbReference type="AlphaFoldDB" id="L1IDY6"/>
<keyword evidence="1" id="KW-0677">Repeat</keyword>
<sequence length="80" mass="8485">AAERGYDSTVRELINLGLSVNSQGRHGQTPLHVAAAFGRLTVLNSLCDLGADVNAVDMLGWTPLHQASFFGQATACFLLV</sequence>
<dbReference type="InterPro" id="IPR002110">
    <property type="entry name" value="Ankyrin_rpt"/>
</dbReference>